<dbReference type="InterPro" id="IPR006137">
    <property type="entry name" value="NADH_UbQ_OxRdtase-like_20kDa"/>
</dbReference>
<organism evidence="8 9">
    <name type="scientific">Ridgeia piscesae</name>
    <name type="common">Tubeworm</name>
    <dbReference type="NCBI Taxonomy" id="27915"/>
    <lineage>
        <taxon>Eukaryota</taxon>
        <taxon>Metazoa</taxon>
        <taxon>Spiralia</taxon>
        <taxon>Lophotrochozoa</taxon>
        <taxon>Annelida</taxon>
        <taxon>Polychaeta</taxon>
        <taxon>Sedentaria</taxon>
        <taxon>Canalipalpata</taxon>
        <taxon>Sabellida</taxon>
        <taxon>Siboglinidae</taxon>
        <taxon>Ridgeia</taxon>
    </lineage>
</organism>
<dbReference type="Proteomes" id="UP001209878">
    <property type="component" value="Unassembled WGS sequence"/>
</dbReference>
<dbReference type="HAMAP" id="MF_01356">
    <property type="entry name" value="NDH1_NuoB"/>
    <property type="match status" value="1"/>
</dbReference>
<dbReference type="GO" id="GO:0051539">
    <property type="term" value="F:4 iron, 4 sulfur cluster binding"/>
    <property type="evidence" value="ECO:0007669"/>
    <property type="project" value="UniProtKB-KW"/>
</dbReference>
<evidence type="ECO:0000259" key="7">
    <source>
        <dbReference type="Pfam" id="PF20416"/>
    </source>
</evidence>
<dbReference type="SUPFAM" id="SSF48371">
    <property type="entry name" value="ARM repeat"/>
    <property type="match status" value="2"/>
</dbReference>
<evidence type="ECO:0000313" key="9">
    <source>
        <dbReference type="Proteomes" id="UP001209878"/>
    </source>
</evidence>
<evidence type="ECO:0000256" key="2">
    <source>
        <dbReference type="ARBA" id="ARBA00023027"/>
    </source>
</evidence>
<dbReference type="InterPro" id="IPR011430">
    <property type="entry name" value="UTP20_N"/>
</dbReference>
<keyword evidence="3" id="KW-0411">Iron-sulfur</keyword>
<feature type="domain" description="U3 small nucleolar RNA-associated protein 20 N-terminal" evidence="6">
    <location>
        <begin position="702"/>
        <end position="1306"/>
    </location>
</feature>
<dbReference type="Pfam" id="PF01058">
    <property type="entry name" value="Oxidored_q6"/>
    <property type="match status" value="1"/>
</dbReference>
<feature type="region of interest" description="Disordered" evidence="4">
    <location>
        <begin position="564"/>
        <end position="583"/>
    </location>
</feature>
<feature type="region of interest" description="Disordered" evidence="4">
    <location>
        <begin position="1423"/>
        <end position="1482"/>
    </location>
</feature>
<dbReference type="InterPro" id="IPR016024">
    <property type="entry name" value="ARM-type_fold"/>
</dbReference>
<evidence type="ECO:0000259" key="5">
    <source>
        <dbReference type="Pfam" id="PF01058"/>
    </source>
</evidence>
<protein>
    <recommendedName>
        <fullName evidence="10">Small subunit processome component 20 homolog</fullName>
    </recommendedName>
</protein>
<feature type="compositionally biased region" description="Basic and acidic residues" evidence="4">
    <location>
        <begin position="1423"/>
        <end position="1442"/>
    </location>
</feature>
<feature type="compositionally biased region" description="Acidic residues" evidence="4">
    <location>
        <begin position="676"/>
        <end position="691"/>
    </location>
</feature>
<dbReference type="SUPFAM" id="SSF56770">
    <property type="entry name" value="HydA/Nqo6-like"/>
    <property type="match status" value="1"/>
</dbReference>
<comment type="caution">
    <text evidence="8">The sequence shown here is derived from an EMBL/GenBank/DDBJ whole genome shotgun (WGS) entry which is preliminary data.</text>
</comment>
<feature type="region of interest" description="Disordered" evidence="4">
    <location>
        <begin position="1654"/>
        <end position="1681"/>
    </location>
</feature>
<feature type="compositionally biased region" description="Basic and acidic residues" evidence="4">
    <location>
        <begin position="1465"/>
        <end position="1477"/>
    </location>
</feature>
<keyword evidence="2 3" id="KW-0520">NAD</keyword>
<keyword evidence="9" id="KW-1185">Reference proteome</keyword>
<keyword evidence="3" id="KW-0408">Iron</keyword>
<dbReference type="NCBIfam" id="TIGR01957">
    <property type="entry name" value="nuoB_fam"/>
    <property type="match status" value="1"/>
</dbReference>
<dbReference type="InterPro" id="IPR052575">
    <property type="entry name" value="SSU_processome_comp_20"/>
</dbReference>
<reference evidence="8" key="1">
    <citation type="journal article" date="2023" name="Mol. Biol. Evol.">
        <title>Third-Generation Sequencing Reveals the Adaptive Role of the Epigenome in Three Deep-Sea Polychaetes.</title>
        <authorList>
            <person name="Perez M."/>
            <person name="Aroh O."/>
            <person name="Sun Y."/>
            <person name="Lan Y."/>
            <person name="Juniper S.K."/>
            <person name="Young C.R."/>
            <person name="Angers B."/>
            <person name="Qian P.Y."/>
        </authorList>
    </citation>
    <scope>NUCLEOTIDE SEQUENCE</scope>
    <source>
        <strain evidence="8">R07B-5</strain>
    </source>
</reference>
<evidence type="ECO:0000256" key="3">
    <source>
        <dbReference type="RuleBase" id="RU004464"/>
    </source>
</evidence>
<evidence type="ECO:0000313" key="8">
    <source>
        <dbReference type="EMBL" id="KAK2159771.1"/>
    </source>
</evidence>
<evidence type="ECO:0008006" key="10">
    <source>
        <dbReference type="Google" id="ProtNLM"/>
    </source>
</evidence>
<proteinExistence type="inferred from homology"/>
<dbReference type="GO" id="GO:0008137">
    <property type="term" value="F:NADH dehydrogenase (ubiquinone) activity"/>
    <property type="evidence" value="ECO:0007669"/>
    <property type="project" value="InterPro"/>
</dbReference>
<dbReference type="InterPro" id="IPR006138">
    <property type="entry name" value="NADH_UQ_OxRdtase_20Kd_su"/>
</dbReference>
<name>A0AAD9JVU2_RIDPI</name>
<evidence type="ECO:0000256" key="1">
    <source>
        <dbReference type="ARBA" id="ARBA00009173"/>
    </source>
</evidence>
<dbReference type="FunFam" id="3.40.50.12280:FF:000001">
    <property type="entry name" value="NADH-quinone oxidoreductase subunit B 2"/>
    <property type="match status" value="1"/>
</dbReference>
<dbReference type="EMBL" id="JAODUO010001691">
    <property type="protein sequence ID" value="KAK2159771.1"/>
    <property type="molecule type" value="Genomic_DNA"/>
</dbReference>
<dbReference type="PANTHER" id="PTHR17695:SF11">
    <property type="entry name" value="SMALL SUBUNIT PROCESSOME COMPONENT 20 HOMOLOG"/>
    <property type="match status" value="1"/>
</dbReference>
<dbReference type="Gene3D" id="3.40.50.12280">
    <property type="match status" value="1"/>
</dbReference>
<feature type="region of interest" description="Disordered" evidence="4">
    <location>
        <begin position="668"/>
        <end position="693"/>
    </location>
</feature>
<evidence type="ECO:0000256" key="4">
    <source>
        <dbReference type="SAM" id="MobiDB-lite"/>
    </source>
</evidence>
<sequence>MTTTGLVVQLARDLQSDFYPYFDRFFAVIVALLHKCHHHVDVLEQAFTCLAYLFKFLWRLMVKDIQRVYTLFCPLLSSKYQEYINTFAAESFAFLMRKVLPVLLSKLGSASLNYDLVLEALVHTWTLMADHTTPQHSLCVWCPLLMLLKQLKGDAIHKSSLVLDIVASLLLATRCPLAPQHRSSLINAAFSSSYSRREVFNFIRRLFGLPLFEKDLLPATLRYCHDCVMKIDCVTTGGDSPTEDVLYLLLALLQHKVPTEGDSQTPAGYPLDFTPVINRGPASTRHSSRSFPTWVVSELDRLSGQLSDLDTLWALLHCLPHLQPLDTVLALDSLTKVFTQLQMKLGDDQLCCPPSVIKSSLCVLFECLSTLHQLHESVTFYKTVSLTFIISLVRVPCLRVAHLYFSNADGDTRNDLLSEDTFRQLFQPMQENLSSPYSQVRQLTLEIFCQFSLPMPCLDEMQGVSQPGVFRICLEAEQVPLSVQTSRDKLLHIRKLDADVVVNQLPLGAYSQVIQHTSVSWAIQSGGTAIPSRNVRVNFKMLWQPVMELIKSHADHMTREEFWDPKQHGRRQSVTNTSQVEDKSDDKMTFDLSELFGHYQVALVNQTENPDYANVRQLLWQTMLLFPGICETKTRIISPLLFRFIDNEHRPTDINVAQMQDVRRCQGDTTNVDVNDTQDDDDVVEPTDQSDESAVGTEWRRASNKTLVVHLTLFSKFKQPKSVYLEPKLSSLYYDLLQHPDGSVQKVAFDCIMTYSHKCLTPYSENFERLLDDKSFKNELVMFSIAEENSIILSEHRPGLIPVLMRLLYGKMQAKSGKDTAGHKHVQMRKNMILRFLAGSQPGEVKVFLDLVFHPFLHLVSDDVNTKVKELTDHVDLSQIIPIKKQQGLIEVYLPNILHILVCLAALCTRMLEQRHLVATGVVNSLKSLRAAFMTRINQFFQSFLTYPYTASEVDAIFTALVWPQVTKLSYEGVYSPTSLLKIFVTWSGQPRYLPLLAKMKSAEGESDVVSPLPFVFELLLAKSVSTGVIDAIMTLVENLLVTSDFKVTDDDKVIDTGVMINVDKQGRDMSYGTALLLPHVPAILRHLKGVVMAMAAPSMGKKKTIPARELNILARADLVRLLLPFLGRRLSRSLTVEADVLTAVKHLICQVKVATEFIPTIAHLFSSLAARSSRTHLCDVLKSIASKEPSMDVTSEVITKLNAWDSRRVDEPDYLQRLDAFQRIRTLLAEKHSPDVTLLLMLVHNCVFFIATSDDLSLRDSSSDCLKEVLTQLAADSSDSAAHQRALFQTVVLQNLLPEVKRNLKLRSEPHRRGRALRRLAKHLAVTRMKRDTLVSYLLPIVTAFLRDDSAAKHHNLVDAAVDAVGVICRCLPWPRYLLILQYYLNQLPRSLDNQKLMVNSYIGDSLYTDDTSANKKKLAEPGKEIATTAEEKGEKEDTKEQPLGNEGEEEMLKELGDEEEEDEKGKTKSDDEHKMAKTSKYAEDDEILRVPIALAMSRAQDIRETSRDTLIKIVQSLGPSYFSFVLKELRASLLRGYQRHILSYTVWSLLRNMSGQLKAGDLDPCIPSLTEGIVSKLMEARSSKSYESYRLVARLVSKTSLALLVTPLKQIGQGLVDNDSLAVDALLTFVYALTKEVLPGLQVALKVTDTKKTDSETLRPPNQLLLKPEPPRGGKKPKTHVKTNVSIIIEFGLQLLYLLLKKGLVGGVKVEHLKLLDPFIATLTACIESKHVRVATASMRCLGWLLKFSLPALKKHIKKITAHLFVLLSNYAAAGAAKGENFELVVMCFKTMTVLVRDIKYHSISTEQLQVLLGYVEQDIHDYTRQATAFSLLKAILSRKLVVAEIEEVLHKVEQLSIKAESPHVRLQCRQVEMQFLLDYPLGKKLQRHLEFYTLLAEYAGFFFIPLVSRLTSDESPKCRKLTALAVKCLLGKSQDTSVMEDRQLDLLLFNVITLLMKLSRECDIVRSPRWTGTLNNIWGHLETHLLHPHAWVRLASAQMFGILLGAWTVDEVIARSSEGSSTDRKERSYIETDLDSWVYTLCGSFCKQLTSPQLDTELAEQAADNMTFSTMIKYRRSLAAVVRALQQQRALVCTAGTNALHNQQQAALQRVQPECVSVVPYREGSTSKGAVTKRKPYSPFTGKSNALDFTLARADDLVNWARKSSLWPMTFGLACCAIEMMHFAAPRYDMDRFGVVFRASPRQSDCMIVAGTLTNKMSPALRKVYDQMPEPKWVLSMGSCANGGGYYHYTYTVVRGVNRIIPVDIYIPGCPPSAEALLYGILQLQKKIKRMNSIQMWYRK</sequence>
<comment type="similarity">
    <text evidence="1 3">Belongs to the complex I 20 kDa subunit family.</text>
</comment>
<dbReference type="GO" id="GO:0030686">
    <property type="term" value="C:90S preribosome"/>
    <property type="evidence" value="ECO:0007669"/>
    <property type="project" value="TreeGrafter"/>
</dbReference>
<accession>A0AAD9JVU2</accession>
<gene>
    <name evidence="8" type="ORF">NP493_1691g00012</name>
</gene>
<evidence type="ECO:0000259" key="6">
    <source>
        <dbReference type="Pfam" id="PF07539"/>
    </source>
</evidence>
<dbReference type="InterPro" id="IPR046523">
    <property type="entry name" value="UTP20_dom"/>
</dbReference>
<keyword evidence="3" id="KW-0479">Metal-binding</keyword>
<dbReference type="GO" id="GO:0046872">
    <property type="term" value="F:metal ion binding"/>
    <property type="evidence" value="ECO:0007669"/>
    <property type="project" value="UniProtKB-KW"/>
</dbReference>
<dbReference type="Pfam" id="PF20416">
    <property type="entry name" value="UTP20"/>
    <property type="match status" value="1"/>
</dbReference>
<keyword evidence="3" id="KW-0004">4Fe-4S</keyword>
<dbReference type="Pfam" id="PF07539">
    <property type="entry name" value="UTP20_N"/>
    <property type="match status" value="1"/>
</dbReference>
<dbReference type="PANTHER" id="PTHR17695">
    <property type="entry name" value="SMALL SUBUNIT PROCESSOME COMPONENT 20 HOMOLOG"/>
    <property type="match status" value="1"/>
</dbReference>
<dbReference type="GO" id="GO:0048038">
    <property type="term" value="F:quinone binding"/>
    <property type="evidence" value="ECO:0007669"/>
    <property type="project" value="InterPro"/>
</dbReference>
<feature type="domain" description="NADH:ubiquinone oxidoreductase-like 20kDa subunit" evidence="5">
    <location>
        <begin position="2178"/>
        <end position="2287"/>
    </location>
</feature>
<dbReference type="NCBIfam" id="NF005012">
    <property type="entry name" value="PRK06411.1"/>
    <property type="match status" value="1"/>
</dbReference>
<feature type="domain" description="U3 small nucleolar RNA-associated protein 20" evidence="7">
    <location>
        <begin position="1496"/>
        <end position="1613"/>
    </location>
</feature>
<dbReference type="GO" id="GO:0032040">
    <property type="term" value="C:small-subunit processome"/>
    <property type="evidence" value="ECO:0007669"/>
    <property type="project" value="TreeGrafter"/>
</dbReference>